<organism evidence="3 4">
    <name type="scientific">Steinernema carpocapsae</name>
    <name type="common">Entomopathogenic nematode</name>
    <dbReference type="NCBI Taxonomy" id="34508"/>
    <lineage>
        <taxon>Eukaryota</taxon>
        <taxon>Metazoa</taxon>
        <taxon>Ecdysozoa</taxon>
        <taxon>Nematoda</taxon>
        <taxon>Chromadorea</taxon>
        <taxon>Rhabditida</taxon>
        <taxon>Tylenchina</taxon>
        <taxon>Panagrolaimomorpha</taxon>
        <taxon>Strongyloidoidea</taxon>
        <taxon>Steinernematidae</taxon>
        <taxon>Steinernema</taxon>
    </lineage>
</organism>
<dbReference type="SUPFAM" id="SSF48371">
    <property type="entry name" value="ARM repeat"/>
    <property type="match status" value="1"/>
</dbReference>
<dbReference type="Gene3D" id="1.25.10.10">
    <property type="entry name" value="Leucine-rich Repeat Variant"/>
    <property type="match status" value="1"/>
</dbReference>
<evidence type="ECO:0000256" key="1">
    <source>
        <dbReference type="ARBA" id="ARBA00022786"/>
    </source>
</evidence>
<dbReference type="PANTHER" id="PTHR12904">
    <property type="match status" value="1"/>
</dbReference>
<gene>
    <name evidence="3" type="ORF">L596_023643</name>
</gene>
<dbReference type="InterPro" id="IPR051341">
    <property type="entry name" value="Zyg-11_UBL_adapter"/>
</dbReference>
<name>A0A4V5ZZG7_STECR</name>
<feature type="domain" description="Protein zer-1 homolog-like C-terminal" evidence="2">
    <location>
        <begin position="1"/>
        <end position="166"/>
    </location>
</feature>
<dbReference type="InterPro" id="IPR011989">
    <property type="entry name" value="ARM-like"/>
</dbReference>
<sequence length="203" mass="23560">MMGLIGNIAEVESLRRQLMNDAYIQIFCSLLNILVDGIEISYNSAGVLSHMVGDGDEIWTERVTMKRFEVMEKIQNAINTWDLNARRFINYRSFKPILKLLPNFDASASQMWAVWALCNLTITDANKYCPYVCEEGGLELLRNLETDKRTSEEVLNLTKKVLDNVDKWWDKQKETEYNNELFEQIMARGVEDVEEEEAMEINS</sequence>
<accession>A0A4V5ZZG7</accession>
<keyword evidence="1" id="KW-0833">Ubl conjugation pathway</keyword>
<dbReference type="EMBL" id="AZBU02000008">
    <property type="protein sequence ID" value="TKR67495.1"/>
    <property type="molecule type" value="Genomic_DNA"/>
</dbReference>
<dbReference type="STRING" id="34508.A0A4V5ZZG7"/>
<evidence type="ECO:0000259" key="2">
    <source>
        <dbReference type="Pfam" id="PF22964"/>
    </source>
</evidence>
<dbReference type="AlphaFoldDB" id="A0A4V5ZZG7"/>
<dbReference type="PANTHER" id="PTHR12904:SF23">
    <property type="entry name" value="PROTEIN ZER-1 HOMOLOG"/>
    <property type="match status" value="1"/>
</dbReference>
<evidence type="ECO:0000313" key="3">
    <source>
        <dbReference type="EMBL" id="TKR67495.1"/>
    </source>
</evidence>
<keyword evidence="4" id="KW-1185">Reference proteome</keyword>
<dbReference type="Pfam" id="PF22964">
    <property type="entry name" value="ZER1-like_2nd"/>
    <property type="match status" value="1"/>
</dbReference>
<reference evidence="3 4" key="1">
    <citation type="journal article" date="2015" name="Genome Biol.">
        <title>Comparative genomics of Steinernema reveals deeply conserved gene regulatory networks.</title>
        <authorList>
            <person name="Dillman A.R."/>
            <person name="Macchietto M."/>
            <person name="Porter C.F."/>
            <person name="Rogers A."/>
            <person name="Williams B."/>
            <person name="Antoshechkin I."/>
            <person name="Lee M.M."/>
            <person name="Goodwin Z."/>
            <person name="Lu X."/>
            <person name="Lewis E.E."/>
            <person name="Goodrich-Blair H."/>
            <person name="Stock S.P."/>
            <person name="Adams B.J."/>
            <person name="Sternberg P.W."/>
            <person name="Mortazavi A."/>
        </authorList>
    </citation>
    <scope>NUCLEOTIDE SEQUENCE [LARGE SCALE GENOMIC DNA]</scope>
    <source>
        <strain evidence="3 4">ALL</strain>
    </source>
</reference>
<comment type="caution">
    <text evidence="3">The sequence shown here is derived from an EMBL/GenBank/DDBJ whole genome shotgun (WGS) entry which is preliminary data.</text>
</comment>
<proteinExistence type="predicted"/>
<dbReference type="InterPro" id="IPR016024">
    <property type="entry name" value="ARM-type_fold"/>
</dbReference>
<reference evidence="3 4" key="2">
    <citation type="journal article" date="2019" name="G3 (Bethesda)">
        <title>Hybrid Assembly of the Genome of the Entomopathogenic Nematode Steinernema carpocapsae Identifies the X-Chromosome.</title>
        <authorList>
            <person name="Serra L."/>
            <person name="Macchietto M."/>
            <person name="Macias-Munoz A."/>
            <person name="McGill C.J."/>
            <person name="Rodriguez I.M."/>
            <person name="Rodriguez B."/>
            <person name="Murad R."/>
            <person name="Mortazavi A."/>
        </authorList>
    </citation>
    <scope>NUCLEOTIDE SEQUENCE [LARGE SCALE GENOMIC DNA]</scope>
    <source>
        <strain evidence="3 4">ALL</strain>
    </source>
</reference>
<protein>
    <recommendedName>
        <fullName evidence="2">Protein zer-1 homolog-like C-terminal domain-containing protein</fullName>
    </recommendedName>
</protein>
<evidence type="ECO:0000313" key="4">
    <source>
        <dbReference type="Proteomes" id="UP000298663"/>
    </source>
</evidence>
<dbReference type="OrthoDB" id="5783533at2759"/>
<dbReference type="GO" id="GO:0031462">
    <property type="term" value="C:Cul2-RING ubiquitin ligase complex"/>
    <property type="evidence" value="ECO:0007669"/>
    <property type="project" value="TreeGrafter"/>
</dbReference>
<dbReference type="Proteomes" id="UP000298663">
    <property type="component" value="Unassembled WGS sequence"/>
</dbReference>
<dbReference type="InterPro" id="IPR055142">
    <property type="entry name" value="ZER1-like_C"/>
</dbReference>